<name>A0A9W2UY65_PANPR</name>
<sequence>MGKFCSVVTNQSPWRGRELYSHTRGTRRQHPQELPSVIREGGRGASGPERPGAQTNSREPAAGGVSLPTPPGAGHFLYGRWADAGFAPALRTIVTNPHRALGGRAGSGGRTPRPSLPAPAAGSAARGSRPGRDAAAADAAPPSAKAAASARADERKRNPRASPCCRAGGRPLRGLNASWAQHRRSLDLDSRRREGPLPPWPRGADATSFSPSRSPLLPPGGRRCLAHSHAHREEPRPRRPQSCRRAHGPRLPAPRERTAGGGGGGRTGPAGPGEEGQGSREGRRRGPCPSPSPRLVRKRRLVREDGCLSRPPAAPPHAPSPGGRRRRPPRLAGLGLGSSRRVGQTAASAAGKPLPHPGPPGFEAGGSGGAFSRIHRRNRELELSTTGGDVTPRRCTPVGKPEAH</sequence>
<evidence type="ECO:0000313" key="2">
    <source>
        <dbReference type="Proteomes" id="UP001165780"/>
    </source>
</evidence>
<feature type="compositionally biased region" description="Low complexity" evidence="1">
    <location>
        <begin position="210"/>
        <end position="223"/>
    </location>
</feature>
<evidence type="ECO:0000256" key="1">
    <source>
        <dbReference type="SAM" id="MobiDB-lite"/>
    </source>
</evidence>
<organism evidence="2 3">
    <name type="scientific">Panthera pardus</name>
    <name type="common">Leopard</name>
    <name type="synonym">Felis pardus</name>
    <dbReference type="NCBI Taxonomy" id="9691"/>
    <lineage>
        <taxon>Eukaryota</taxon>
        <taxon>Metazoa</taxon>
        <taxon>Chordata</taxon>
        <taxon>Craniata</taxon>
        <taxon>Vertebrata</taxon>
        <taxon>Euteleostomi</taxon>
        <taxon>Mammalia</taxon>
        <taxon>Eutheria</taxon>
        <taxon>Laurasiatheria</taxon>
        <taxon>Carnivora</taxon>
        <taxon>Feliformia</taxon>
        <taxon>Felidae</taxon>
        <taxon>Pantherinae</taxon>
        <taxon>Panthera</taxon>
    </lineage>
</organism>
<feature type="region of interest" description="Disordered" evidence="1">
    <location>
        <begin position="15"/>
        <end position="68"/>
    </location>
</feature>
<reference evidence="3" key="1">
    <citation type="submission" date="2025-08" db="UniProtKB">
        <authorList>
            <consortium name="RefSeq"/>
        </authorList>
    </citation>
    <scope>IDENTIFICATION</scope>
    <source>
        <tissue evidence="3">Whole blood</tissue>
    </source>
</reference>
<feature type="compositionally biased region" description="Low complexity" evidence="1">
    <location>
        <begin position="330"/>
        <end position="341"/>
    </location>
</feature>
<accession>A0A9W2UY65</accession>
<proteinExistence type="predicted"/>
<dbReference type="GeneID" id="128774987"/>
<keyword evidence="2" id="KW-1185">Reference proteome</keyword>
<dbReference type="AlphaFoldDB" id="A0A9W2UY65"/>
<gene>
    <name evidence="3" type="primary">LOC128774987</name>
</gene>
<feature type="compositionally biased region" description="Basic and acidic residues" evidence="1">
    <location>
        <begin position="184"/>
        <end position="195"/>
    </location>
</feature>
<feature type="region of interest" description="Disordered" evidence="1">
    <location>
        <begin position="100"/>
        <end position="404"/>
    </location>
</feature>
<dbReference type="RefSeq" id="XP_053751298.1">
    <property type="nucleotide sequence ID" value="XM_053895323.1"/>
</dbReference>
<feature type="compositionally biased region" description="Low complexity" evidence="1">
    <location>
        <begin position="110"/>
        <end position="150"/>
    </location>
</feature>
<feature type="compositionally biased region" description="Basic residues" evidence="1">
    <location>
        <begin position="238"/>
        <end position="248"/>
    </location>
</feature>
<protein>
    <submittedName>
        <fullName evidence="3">Translation initiation factor IF-2-like</fullName>
    </submittedName>
</protein>
<feature type="compositionally biased region" description="Gly residues" evidence="1">
    <location>
        <begin position="259"/>
        <end position="276"/>
    </location>
</feature>
<dbReference type="Proteomes" id="UP001165780">
    <property type="component" value="Unplaced"/>
</dbReference>
<evidence type="ECO:0000313" key="3">
    <source>
        <dbReference type="RefSeq" id="XP_053751298.1"/>
    </source>
</evidence>